<dbReference type="InterPro" id="IPR038258">
    <property type="entry name" value="Gp4_sf"/>
</dbReference>
<dbReference type="EMBL" id="LR796870">
    <property type="protein sequence ID" value="CAB4171569.1"/>
    <property type="molecule type" value="Genomic_DNA"/>
</dbReference>
<evidence type="ECO:0000313" key="2">
    <source>
        <dbReference type="EMBL" id="CAB4199693.1"/>
    </source>
</evidence>
<proteinExistence type="predicted"/>
<name>A0A6J5PIG7_9CAUD</name>
<evidence type="ECO:0000313" key="1">
    <source>
        <dbReference type="EMBL" id="CAB4171569.1"/>
    </source>
</evidence>
<dbReference type="EMBL" id="LR797302">
    <property type="protein sequence ID" value="CAB4199693.1"/>
    <property type="molecule type" value="Genomic_DNA"/>
</dbReference>
<dbReference type="Gene3D" id="1.10.3230.20">
    <property type="entry name" value="P22 tail accessory factor (Gp4)"/>
    <property type="match status" value="1"/>
</dbReference>
<protein>
    <submittedName>
        <fullName evidence="1">Tail accessory factor GP4</fullName>
    </submittedName>
</protein>
<organism evidence="1">
    <name type="scientific">uncultured Caudovirales phage</name>
    <dbReference type="NCBI Taxonomy" id="2100421"/>
    <lineage>
        <taxon>Viruses</taxon>
        <taxon>Duplodnaviria</taxon>
        <taxon>Heunggongvirae</taxon>
        <taxon>Uroviricota</taxon>
        <taxon>Caudoviricetes</taxon>
        <taxon>Peduoviridae</taxon>
        <taxon>Maltschvirus</taxon>
        <taxon>Maltschvirus maltsch</taxon>
    </lineage>
</organism>
<accession>A0A6J5PIG7</accession>
<sequence length="160" mass="17527">MGWTKRQFVTQAFEEIGLAAYVFDLTPEQLESALRRLDSMVASWNAKGIRLGYPIPSSPQNSELDQETNVPDSANEAIYLNLGIRLAPGFGKVVSTETKASAKMAYDTLLSRAAMPPQQQFPGAMPSGSGNKPWRTYDNPFLDKSVDPLLAGEDGPIEFN</sequence>
<dbReference type="InterPro" id="IPR020362">
    <property type="entry name" value="Tail_accessory_Gp4"/>
</dbReference>
<gene>
    <name evidence="2" type="ORF">UFOVP1358_10</name>
    <name evidence="1" type="ORF">UFOVP931_4</name>
</gene>
<dbReference type="Pfam" id="PF11650">
    <property type="entry name" value="P22_Tail-4"/>
    <property type="match status" value="1"/>
</dbReference>
<reference evidence="1" key="1">
    <citation type="submission" date="2020-05" db="EMBL/GenBank/DDBJ databases">
        <authorList>
            <person name="Chiriac C."/>
            <person name="Salcher M."/>
            <person name="Ghai R."/>
            <person name="Kavagutti S V."/>
        </authorList>
    </citation>
    <scope>NUCLEOTIDE SEQUENCE</scope>
</reference>